<dbReference type="eggNOG" id="KOG2318">
    <property type="taxonomic scope" value="Eukaryota"/>
</dbReference>
<protein>
    <recommendedName>
        <fullName evidence="2">ESF1 RRM domain-containing protein</fullName>
    </recommendedName>
</protein>
<dbReference type="Proteomes" id="UP000030689">
    <property type="component" value="Unassembled WGS sequence"/>
</dbReference>
<feature type="domain" description="ESF1 RRM" evidence="2">
    <location>
        <begin position="189"/>
        <end position="243"/>
    </location>
</feature>
<dbReference type="GO" id="GO:0006364">
    <property type="term" value="P:rRNA processing"/>
    <property type="evidence" value="ECO:0007669"/>
    <property type="project" value="InterPro"/>
</dbReference>
<keyword evidence="4" id="KW-1185">Reference proteome</keyword>
<dbReference type="Pfam" id="PF25121">
    <property type="entry name" value="RRM_ESF1"/>
    <property type="match status" value="2"/>
</dbReference>
<dbReference type="InterPro" id="IPR039754">
    <property type="entry name" value="Esf1"/>
</dbReference>
<name>V4MK29_EUTSA</name>
<dbReference type="PANTHER" id="PTHR12202">
    <property type="entry name" value="ESF1 HOMOLOG"/>
    <property type="match status" value="1"/>
</dbReference>
<dbReference type="STRING" id="72664.V4MK29"/>
<evidence type="ECO:0000259" key="2">
    <source>
        <dbReference type="Pfam" id="PF25121"/>
    </source>
</evidence>
<sequence length="268" mass="30952">MATSESNRFSGNRPSENQSNDCETEPDPRIRRKWGPIPHIPDRRDENFQKFFNRCRENPRPSENQSNDCDFDFDDVELELDPRIQRKWGPIPHIPDRRDENFQKFFNRCRENPRPITIPIPTIIPREIESMDQESINGPEETHKLSITIMDWSRVSAKDLLLFLNPFLSEGGRILSVAVYPGDDVVEGYHAVAICDSSATADYLYKSRLGIESEFERCSNKLLDFKFIPDSMEFIQLPRDVATQEDPAPDPTISALVQGVRLTQLNQL</sequence>
<feature type="region of interest" description="Disordered" evidence="1">
    <location>
        <begin position="1"/>
        <end position="45"/>
    </location>
</feature>
<proteinExistence type="predicted"/>
<dbReference type="AlphaFoldDB" id="V4MK29"/>
<evidence type="ECO:0000313" key="4">
    <source>
        <dbReference type="Proteomes" id="UP000030689"/>
    </source>
</evidence>
<gene>
    <name evidence="3" type="ORF">EUTSA_v10017085mg</name>
</gene>
<dbReference type="InterPro" id="IPR056750">
    <property type="entry name" value="RRM_ESF1"/>
</dbReference>
<dbReference type="GO" id="GO:0003723">
    <property type="term" value="F:RNA binding"/>
    <property type="evidence" value="ECO:0007669"/>
    <property type="project" value="TreeGrafter"/>
</dbReference>
<evidence type="ECO:0000313" key="3">
    <source>
        <dbReference type="EMBL" id="ESQ52983.1"/>
    </source>
</evidence>
<accession>V4MK29</accession>
<dbReference type="KEGG" id="eus:EUTSA_v10017085mg"/>
<dbReference type="EMBL" id="KI517385">
    <property type="protein sequence ID" value="ESQ52983.1"/>
    <property type="molecule type" value="Genomic_DNA"/>
</dbReference>
<reference evidence="3 4" key="1">
    <citation type="journal article" date="2013" name="Front. Plant Sci.">
        <title>The Reference Genome of the Halophytic Plant Eutrema salsugineum.</title>
        <authorList>
            <person name="Yang R."/>
            <person name="Jarvis D.E."/>
            <person name="Chen H."/>
            <person name="Beilstein M.A."/>
            <person name="Grimwood J."/>
            <person name="Jenkins J."/>
            <person name="Shu S."/>
            <person name="Prochnik S."/>
            <person name="Xin M."/>
            <person name="Ma C."/>
            <person name="Schmutz J."/>
            <person name="Wing R.A."/>
            <person name="Mitchell-Olds T."/>
            <person name="Schumaker K.S."/>
            <person name="Wang X."/>
        </authorList>
    </citation>
    <scope>NUCLEOTIDE SEQUENCE [LARGE SCALE GENOMIC DNA]</scope>
</reference>
<dbReference type="Gramene" id="ESQ52983">
    <property type="protein sequence ID" value="ESQ52983"/>
    <property type="gene ID" value="EUTSA_v10017085mg"/>
</dbReference>
<organism evidence="3 4">
    <name type="scientific">Eutrema salsugineum</name>
    <name type="common">Saltwater cress</name>
    <name type="synonym">Sisymbrium salsugineum</name>
    <dbReference type="NCBI Taxonomy" id="72664"/>
    <lineage>
        <taxon>Eukaryota</taxon>
        <taxon>Viridiplantae</taxon>
        <taxon>Streptophyta</taxon>
        <taxon>Embryophyta</taxon>
        <taxon>Tracheophyta</taxon>
        <taxon>Spermatophyta</taxon>
        <taxon>Magnoliopsida</taxon>
        <taxon>eudicotyledons</taxon>
        <taxon>Gunneridae</taxon>
        <taxon>Pentapetalae</taxon>
        <taxon>rosids</taxon>
        <taxon>malvids</taxon>
        <taxon>Brassicales</taxon>
        <taxon>Brassicaceae</taxon>
        <taxon>Eutremeae</taxon>
        <taxon>Eutrema</taxon>
    </lineage>
</organism>
<dbReference type="PANTHER" id="PTHR12202:SF0">
    <property type="entry name" value="ESF1 HOMOLOG"/>
    <property type="match status" value="1"/>
</dbReference>
<feature type="compositionally biased region" description="Polar residues" evidence="1">
    <location>
        <begin position="1"/>
        <end position="21"/>
    </location>
</feature>
<dbReference type="OrthoDB" id="10588282at2759"/>
<evidence type="ECO:0000256" key="1">
    <source>
        <dbReference type="SAM" id="MobiDB-lite"/>
    </source>
</evidence>
<feature type="domain" description="ESF1 RRM" evidence="2">
    <location>
        <begin position="142"/>
        <end position="183"/>
    </location>
</feature>